<dbReference type="OrthoDB" id="2800738at2759"/>
<sequence>MIMSCMSGAVTHTLGEALVAPDPPSVINRPRQIAQAASISRNGHNTLRDQMNLTVDEFNEFVDLIDESTDLHLDVSLPWKQQSPGSKTAHINWVAREWGLASNYTGNWPIEAYTIKHAKLASRQASTPKYIPGGKKGSPQRKSHSTRVSPAKITRPKSRMIYVGRRPPVLGRAPSRSLTPEAIL</sequence>
<proteinExistence type="predicted"/>
<evidence type="ECO:0000256" key="1">
    <source>
        <dbReference type="SAM" id="MobiDB-lite"/>
    </source>
</evidence>
<evidence type="ECO:0000313" key="3">
    <source>
        <dbReference type="Proteomes" id="UP000076727"/>
    </source>
</evidence>
<reference evidence="2 3" key="1">
    <citation type="journal article" date="2016" name="Mol. Biol. Evol.">
        <title>Comparative Genomics of Early-Diverging Mushroom-Forming Fungi Provides Insights into the Origins of Lignocellulose Decay Capabilities.</title>
        <authorList>
            <person name="Nagy L.G."/>
            <person name="Riley R."/>
            <person name="Tritt A."/>
            <person name="Adam C."/>
            <person name="Daum C."/>
            <person name="Floudas D."/>
            <person name="Sun H."/>
            <person name="Yadav J.S."/>
            <person name="Pangilinan J."/>
            <person name="Larsson K.H."/>
            <person name="Matsuura K."/>
            <person name="Barry K."/>
            <person name="Labutti K."/>
            <person name="Kuo R."/>
            <person name="Ohm R.A."/>
            <person name="Bhattacharya S.S."/>
            <person name="Shirouzu T."/>
            <person name="Yoshinaga Y."/>
            <person name="Martin F.M."/>
            <person name="Grigoriev I.V."/>
            <person name="Hibbett D.S."/>
        </authorList>
    </citation>
    <scope>NUCLEOTIDE SEQUENCE [LARGE SCALE GENOMIC DNA]</scope>
    <source>
        <strain evidence="2 3">L-15889</strain>
    </source>
</reference>
<dbReference type="Proteomes" id="UP000076727">
    <property type="component" value="Unassembled WGS sequence"/>
</dbReference>
<keyword evidence="3" id="KW-1185">Reference proteome</keyword>
<dbReference type="AlphaFoldDB" id="A0A165PF43"/>
<name>A0A165PF43_9APHY</name>
<gene>
    <name evidence="2" type="ORF">DAEQUDRAFT_340714</name>
</gene>
<protein>
    <submittedName>
        <fullName evidence="2">Uncharacterized protein</fullName>
    </submittedName>
</protein>
<dbReference type="EMBL" id="KV429069">
    <property type="protein sequence ID" value="KZT68133.1"/>
    <property type="molecule type" value="Genomic_DNA"/>
</dbReference>
<organism evidence="2 3">
    <name type="scientific">Daedalea quercina L-15889</name>
    <dbReference type="NCBI Taxonomy" id="1314783"/>
    <lineage>
        <taxon>Eukaryota</taxon>
        <taxon>Fungi</taxon>
        <taxon>Dikarya</taxon>
        <taxon>Basidiomycota</taxon>
        <taxon>Agaricomycotina</taxon>
        <taxon>Agaricomycetes</taxon>
        <taxon>Polyporales</taxon>
        <taxon>Fomitopsis</taxon>
    </lineage>
</organism>
<feature type="region of interest" description="Disordered" evidence="1">
    <location>
        <begin position="126"/>
        <end position="151"/>
    </location>
</feature>
<evidence type="ECO:0000313" key="2">
    <source>
        <dbReference type="EMBL" id="KZT68133.1"/>
    </source>
</evidence>
<accession>A0A165PF43</accession>